<proteinExistence type="predicted"/>
<name>A0A128EYI2_9GAMM</name>
<evidence type="ECO:0000313" key="2">
    <source>
        <dbReference type="EMBL" id="CZF79632.1"/>
    </source>
</evidence>
<evidence type="ECO:0000313" key="3">
    <source>
        <dbReference type="Proteomes" id="UP000073601"/>
    </source>
</evidence>
<protein>
    <submittedName>
        <fullName evidence="2">Uncharacterized protein</fullName>
    </submittedName>
</protein>
<dbReference type="Proteomes" id="UP000073601">
    <property type="component" value="Unassembled WGS sequence"/>
</dbReference>
<evidence type="ECO:0000256" key="1">
    <source>
        <dbReference type="SAM" id="MobiDB-lite"/>
    </source>
</evidence>
<organism evidence="2 3">
    <name type="scientific">Grimontia marina</name>
    <dbReference type="NCBI Taxonomy" id="646534"/>
    <lineage>
        <taxon>Bacteria</taxon>
        <taxon>Pseudomonadati</taxon>
        <taxon>Pseudomonadota</taxon>
        <taxon>Gammaproteobacteria</taxon>
        <taxon>Vibrionales</taxon>
        <taxon>Vibrionaceae</taxon>
        <taxon>Grimontia</taxon>
    </lineage>
</organism>
<feature type="region of interest" description="Disordered" evidence="1">
    <location>
        <begin position="1"/>
        <end position="29"/>
    </location>
</feature>
<reference evidence="3" key="1">
    <citation type="submission" date="2016-02" db="EMBL/GenBank/DDBJ databases">
        <authorList>
            <person name="Rodrigo-Torres Lidia"/>
            <person name="Arahal R.David."/>
        </authorList>
    </citation>
    <scope>NUCLEOTIDE SEQUENCE [LARGE SCALE GENOMIC DNA]</scope>
    <source>
        <strain evidence="3">CECT 8713</strain>
    </source>
</reference>
<gene>
    <name evidence="2" type="ORF">GMA8713_01056</name>
</gene>
<dbReference type="AlphaFoldDB" id="A0A128EYI2"/>
<accession>A0A128EYI2</accession>
<keyword evidence="3" id="KW-1185">Reference proteome</keyword>
<sequence>MSETLEMKNPSAGTPGHVPTTPFKIGDTL</sequence>
<dbReference type="EMBL" id="FIZY01000007">
    <property type="protein sequence ID" value="CZF79632.1"/>
    <property type="molecule type" value="Genomic_DNA"/>
</dbReference>